<reference evidence="1 2" key="1">
    <citation type="submission" date="2018-10" db="EMBL/GenBank/DDBJ databases">
        <title>Genomic Encyclopedia of Archaeal and Bacterial Type Strains, Phase II (KMG-II): from individual species to whole genera.</title>
        <authorList>
            <person name="Goeker M."/>
        </authorList>
    </citation>
    <scope>NUCLEOTIDE SEQUENCE [LARGE SCALE GENOMIC DNA]</scope>
    <source>
        <strain evidence="1 2">DSM 18602</strain>
    </source>
</reference>
<dbReference type="AlphaFoldDB" id="A0A495IV50"/>
<dbReference type="OrthoDB" id="797387at2"/>
<dbReference type="EMBL" id="RBKU01000001">
    <property type="protein sequence ID" value="RKR80590.1"/>
    <property type="molecule type" value="Genomic_DNA"/>
</dbReference>
<dbReference type="RefSeq" id="WP_121196383.1">
    <property type="nucleotide sequence ID" value="NZ_RBKU01000001.1"/>
</dbReference>
<accession>A0A495IV50</accession>
<organism evidence="1 2">
    <name type="scientific">Mucilaginibacter gracilis</name>
    <dbReference type="NCBI Taxonomy" id="423350"/>
    <lineage>
        <taxon>Bacteria</taxon>
        <taxon>Pseudomonadati</taxon>
        <taxon>Bacteroidota</taxon>
        <taxon>Sphingobacteriia</taxon>
        <taxon>Sphingobacteriales</taxon>
        <taxon>Sphingobacteriaceae</taxon>
        <taxon>Mucilaginibacter</taxon>
    </lineage>
</organism>
<evidence type="ECO:0000313" key="1">
    <source>
        <dbReference type="EMBL" id="RKR80590.1"/>
    </source>
</evidence>
<protein>
    <submittedName>
        <fullName evidence="1">Uncharacterized protein</fullName>
    </submittedName>
</protein>
<name>A0A495IV50_9SPHI</name>
<dbReference type="Proteomes" id="UP000268007">
    <property type="component" value="Unassembled WGS sequence"/>
</dbReference>
<proteinExistence type="predicted"/>
<comment type="caution">
    <text evidence="1">The sequence shown here is derived from an EMBL/GenBank/DDBJ whole genome shotgun (WGS) entry which is preliminary data.</text>
</comment>
<evidence type="ECO:0000313" key="2">
    <source>
        <dbReference type="Proteomes" id="UP000268007"/>
    </source>
</evidence>
<keyword evidence="2" id="KW-1185">Reference proteome</keyword>
<sequence>MKRDEYFEKHPVYNLLPFQSIIGLIQMMIDEGLVDADEKNGFYRDFKDFRKHVAKMYERMKHEQKQEYIAYFRYKHHLYKPFNGE</sequence>
<gene>
    <name evidence="1" type="ORF">BDD43_0714</name>
</gene>